<dbReference type="Proteomes" id="UP001371456">
    <property type="component" value="Unassembled WGS sequence"/>
</dbReference>
<evidence type="ECO:0000313" key="1">
    <source>
        <dbReference type="EMBL" id="KAK6789590.1"/>
    </source>
</evidence>
<accession>A0AAN8TKT2</accession>
<protein>
    <submittedName>
        <fullName evidence="1">Uncharacterized protein</fullName>
    </submittedName>
</protein>
<evidence type="ECO:0000313" key="2">
    <source>
        <dbReference type="Proteomes" id="UP001371456"/>
    </source>
</evidence>
<comment type="caution">
    <text evidence="1">The sequence shown here is derived from an EMBL/GenBank/DDBJ whole genome shotgun (WGS) entry which is preliminary data.</text>
</comment>
<dbReference type="EMBL" id="JBANQN010000005">
    <property type="protein sequence ID" value="KAK6789590.1"/>
    <property type="molecule type" value="Genomic_DNA"/>
</dbReference>
<sequence length="147" mass="16757">MLLAEEVSAVLSDEDAANLIRLLIASPRKADLEKIVPASDNKKKYHTKAQKDGDAEYSLLVNLKRLDDDLDLSRQISIEILHNDLAESAPKAKLEWKKVEDLWLRLQVQAPHHAKRIPVFKWRRVEGRAHYPPSLEGYDRSKGRVSG</sequence>
<dbReference type="AlphaFoldDB" id="A0AAN8TKT2"/>
<gene>
    <name evidence="1" type="ORF">RDI58_013390</name>
</gene>
<reference evidence="1 2" key="1">
    <citation type="submission" date="2024-02" db="EMBL/GenBank/DDBJ databases">
        <title>de novo genome assembly of Solanum bulbocastanum strain 11H21.</title>
        <authorList>
            <person name="Hosaka A.J."/>
        </authorList>
    </citation>
    <scope>NUCLEOTIDE SEQUENCE [LARGE SCALE GENOMIC DNA]</scope>
    <source>
        <tissue evidence="1">Young leaves</tissue>
    </source>
</reference>
<keyword evidence="2" id="KW-1185">Reference proteome</keyword>
<proteinExistence type="predicted"/>
<name>A0AAN8TKT2_SOLBU</name>
<organism evidence="1 2">
    <name type="scientific">Solanum bulbocastanum</name>
    <name type="common">Wild potato</name>
    <dbReference type="NCBI Taxonomy" id="147425"/>
    <lineage>
        <taxon>Eukaryota</taxon>
        <taxon>Viridiplantae</taxon>
        <taxon>Streptophyta</taxon>
        <taxon>Embryophyta</taxon>
        <taxon>Tracheophyta</taxon>
        <taxon>Spermatophyta</taxon>
        <taxon>Magnoliopsida</taxon>
        <taxon>eudicotyledons</taxon>
        <taxon>Gunneridae</taxon>
        <taxon>Pentapetalae</taxon>
        <taxon>asterids</taxon>
        <taxon>lamiids</taxon>
        <taxon>Solanales</taxon>
        <taxon>Solanaceae</taxon>
        <taxon>Solanoideae</taxon>
        <taxon>Solaneae</taxon>
        <taxon>Solanum</taxon>
    </lineage>
</organism>